<dbReference type="InterPro" id="IPR057727">
    <property type="entry name" value="WCX_dom"/>
</dbReference>
<dbReference type="OrthoDB" id="5174471at2"/>
<dbReference type="PANTHER" id="PTHR34580:SF1">
    <property type="entry name" value="PROTEIN PAFC"/>
    <property type="match status" value="1"/>
</dbReference>
<feature type="domain" description="PafC HTH" evidence="2">
    <location>
        <begin position="17"/>
        <end position="128"/>
    </location>
</feature>
<evidence type="ECO:0008006" key="6">
    <source>
        <dbReference type="Google" id="ProtNLM"/>
    </source>
</evidence>
<accession>A0A0K2H478</accession>
<proteinExistence type="predicted"/>
<evidence type="ECO:0000259" key="2">
    <source>
        <dbReference type="Pfam" id="PF19187"/>
    </source>
</evidence>
<gene>
    <name evidence="4" type="ORF">CLAC_06495</name>
</gene>
<dbReference type="EMBL" id="CP006841">
    <property type="protein sequence ID" value="ALA68521.1"/>
    <property type="molecule type" value="Genomic_DNA"/>
</dbReference>
<dbReference type="PATRIC" id="fig|1408189.4.peg.1292"/>
<evidence type="ECO:0000313" key="5">
    <source>
        <dbReference type="Proteomes" id="UP000058446"/>
    </source>
</evidence>
<feature type="domain" description="WYL" evidence="1">
    <location>
        <begin position="151"/>
        <end position="219"/>
    </location>
</feature>
<name>A0A0K2H478_9CORY</name>
<evidence type="ECO:0000259" key="3">
    <source>
        <dbReference type="Pfam" id="PF25583"/>
    </source>
</evidence>
<evidence type="ECO:0000259" key="1">
    <source>
        <dbReference type="Pfam" id="PF13280"/>
    </source>
</evidence>
<dbReference type="Pfam" id="PF19187">
    <property type="entry name" value="HTH_PafC"/>
    <property type="match status" value="1"/>
</dbReference>
<protein>
    <recommendedName>
        <fullName evidence="6">WYL domain-containing protein</fullName>
    </recommendedName>
</protein>
<organism evidence="4 5">
    <name type="scientific">Corynebacterium lactis RW2-5</name>
    <dbReference type="NCBI Taxonomy" id="1408189"/>
    <lineage>
        <taxon>Bacteria</taxon>
        <taxon>Bacillati</taxon>
        <taxon>Actinomycetota</taxon>
        <taxon>Actinomycetes</taxon>
        <taxon>Mycobacteriales</taxon>
        <taxon>Corynebacteriaceae</taxon>
        <taxon>Corynebacterium</taxon>
    </lineage>
</organism>
<dbReference type="KEGG" id="clw:CLAC_06495"/>
<dbReference type="RefSeq" id="WP_053412193.1">
    <property type="nucleotide sequence ID" value="NZ_CP006841.1"/>
</dbReference>
<evidence type="ECO:0000313" key="4">
    <source>
        <dbReference type="EMBL" id="ALA68521.1"/>
    </source>
</evidence>
<dbReference type="InterPro" id="IPR043839">
    <property type="entry name" value="PafC_HTH"/>
</dbReference>
<dbReference type="InterPro" id="IPR028349">
    <property type="entry name" value="PafC-like"/>
</dbReference>
<dbReference type="PANTHER" id="PTHR34580">
    <property type="match status" value="1"/>
</dbReference>
<dbReference type="STRING" id="1408189.CLAC_06495"/>
<reference evidence="4 5" key="1">
    <citation type="submission" date="2013-10" db="EMBL/GenBank/DDBJ databases">
        <title>Complete genome sequence of Corynebacterium lactis DSM 45799(T), isolated from raw cow milk.</title>
        <authorList>
            <person name="Ruckert C."/>
            <person name="Albersmeier A."/>
            <person name="Lipski A."/>
            <person name="Kalinowski J."/>
        </authorList>
    </citation>
    <scope>NUCLEOTIDE SEQUENCE [LARGE SCALE GENOMIC DNA]</scope>
    <source>
        <strain evidence="4 5">RW2-5</strain>
    </source>
</reference>
<dbReference type="PIRSF" id="PIRSF016838">
    <property type="entry name" value="PafC"/>
    <property type="match status" value="1"/>
</dbReference>
<dbReference type="InterPro" id="IPR051534">
    <property type="entry name" value="CBASS_pafABC_assoc_protein"/>
</dbReference>
<feature type="domain" description="WCX" evidence="3">
    <location>
        <begin position="282"/>
        <end position="331"/>
    </location>
</feature>
<keyword evidence="5" id="KW-1185">Reference proteome</keyword>
<dbReference type="InterPro" id="IPR026881">
    <property type="entry name" value="WYL_dom"/>
</dbReference>
<sequence>MAPKNSLKSLGKNVTIEEFLAVVPYFARSRSIMEAAMELSIPANRILEILDQLALMDVPGTYGTPAFRIKESGAFDKQLLSSVGLLSTPLKLSALEATTLLLVMESIEASSDGEGSAVARSAADKLRRVVRGTTAIVDTVAESALHSFAYAAAVREALREKKALKIQYRNASGVESQRVIDVLATMKVEQTTYLKAVDRDDEKQSVKSFRADRIVAAEVTDQSAGYYPDVSVDPRDPHAFGADEDENRWARAKIAAEATWIADYEPVYFLEEAGDASTGTDADSPEFFAADIPMSNTDATVAFVLRRSPSVTVIEPVELRNAVVERASAALAEYGLDS</sequence>
<dbReference type="Proteomes" id="UP000058446">
    <property type="component" value="Chromosome"/>
</dbReference>
<dbReference type="Pfam" id="PF13280">
    <property type="entry name" value="WYL"/>
    <property type="match status" value="1"/>
</dbReference>
<dbReference type="Pfam" id="PF25583">
    <property type="entry name" value="WCX"/>
    <property type="match status" value="1"/>
</dbReference>
<dbReference type="AlphaFoldDB" id="A0A0K2H478"/>
<dbReference type="PROSITE" id="PS52050">
    <property type="entry name" value="WYL"/>
    <property type="match status" value="1"/>
</dbReference>